<comment type="caution">
    <text evidence="1">The sequence shown here is derived from an EMBL/GenBank/DDBJ whole genome shotgun (WGS) entry which is preliminary data.</text>
</comment>
<proteinExistence type="predicted"/>
<accession>A0A4C1Y191</accession>
<dbReference type="AlphaFoldDB" id="A0A4C1Y191"/>
<evidence type="ECO:0000313" key="2">
    <source>
        <dbReference type="Proteomes" id="UP000299102"/>
    </source>
</evidence>
<evidence type="ECO:0000313" key="1">
    <source>
        <dbReference type="EMBL" id="GBP68582.1"/>
    </source>
</evidence>
<gene>
    <name evidence="1" type="ORF">EVAR_46922_1</name>
</gene>
<keyword evidence="2" id="KW-1185">Reference proteome</keyword>
<protein>
    <submittedName>
        <fullName evidence="1">Uncharacterized protein</fullName>
    </submittedName>
</protein>
<name>A0A4C1Y191_EUMVA</name>
<dbReference type="EMBL" id="BGZK01001016">
    <property type="protein sequence ID" value="GBP68582.1"/>
    <property type="molecule type" value="Genomic_DNA"/>
</dbReference>
<reference evidence="1 2" key="1">
    <citation type="journal article" date="2019" name="Commun. Biol.">
        <title>The bagworm genome reveals a unique fibroin gene that provides high tensile strength.</title>
        <authorList>
            <person name="Kono N."/>
            <person name="Nakamura H."/>
            <person name="Ohtoshi R."/>
            <person name="Tomita M."/>
            <person name="Numata K."/>
            <person name="Arakawa K."/>
        </authorList>
    </citation>
    <scope>NUCLEOTIDE SEQUENCE [LARGE SCALE GENOMIC DNA]</scope>
</reference>
<sequence>MNNRNFREVISVLPDFEERLGYLMEVDIGKNHQVQGAHRSRRFSYILENKVIMIFNFISKFSDFPETDNKLFQDVNRRNRERINGQTVCVVELVSRQHRQTDYTH</sequence>
<organism evidence="1 2">
    <name type="scientific">Eumeta variegata</name>
    <name type="common">Bagworm moth</name>
    <name type="synonym">Eumeta japonica</name>
    <dbReference type="NCBI Taxonomy" id="151549"/>
    <lineage>
        <taxon>Eukaryota</taxon>
        <taxon>Metazoa</taxon>
        <taxon>Ecdysozoa</taxon>
        <taxon>Arthropoda</taxon>
        <taxon>Hexapoda</taxon>
        <taxon>Insecta</taxon>
        <taxon>Pterygota</taxon>
        <taxon>Neoptera</taxon>
        <taxon>Endopterygota</taxon>
        <taxon>Lepidoptera</taxon>
        <taxon>Glossata</taxon>
        <taxon>Ditrysia</taxon>
        <taxon>Tineoidea</taxon>
        <taxon>Psychidae</taxon>
        <taxon>Oiketicinae</taxon>
        <taxon>Eumeta</taxon>
    </lineage>
</organism>
<dbReference type="Proteomes" id="UP000299102">
    <property type="component" value="Unassembled WGS sequence"/>
</dbReference>